<feature type="compositionally biased region" description="Basic residues" evidence="1">
    <location>
        <begin position="139"/>
        <end position="148"/>
    </location>
</feature>
<evidence type="ECO:0000313" key="2">
    <source>
        <dbReference type="EMBL" id="ORY05818.1"/>
    </source>
</evidence>
<organism evidence="2 3">
    <name type="scientific">Clohesyomyces aquaticus</name>
    <dbReference type="NCBI Taxonomy" id="1231657"/>
    <lineage>
        <taxon>Eukaryota</taxon>
        <taxon>Fungi</taxon>
        <taxon>Dikarya</taxon>
        <taxon>Ascomycota</taxon>
        <taxon>Pezizomycotina</taxon>
        <taxon>Dothideomycetes</taxon>
        <taxon>Pleosporomycetidae</taxon>
        <taxon>Pleosporales</taxon>
        <taxon>Lindgomycetaceae</taxon>
        <taxon>Clohesyomyces</taxon>
    </lineage>
</organism>
<evidence type="ECO:0000313" key="3">
    <source>
        <dbReference type="Proteomes" id="UP000193144"/>
    </source>
</evidence>
<evidence type="ECO:0000256" key="1">
    <source>
        <dbReference type="SAM" id="MobiDB-lite"/>
    </source>
</evidence>
<feature type="non-terminal residue" evidence="2">
    <location>
        <position position="154"/>
    </location>
</feature>
<feature type="compositionally biased region" description="Polar residues" evidence="1">
    <location>
        <begin position="30"/>
        <end position="41"/>
    </location>
</feature>
<sequence>MAPRNNTAAVNLSFAVDSASEDEMARDINSFPTPDSNTENKAPTRKGRGKATAQTAKSALATKKIAKAKTTARRASGGSVLGVRKEKAAVAKKAGAKPGRKALAERQNADMGDAGDTEEVDEFEGEDEIAEPVEEPKPARRGRPAKVKKVQEDQ</sequence>
<feature type="compositionally biased region" description="Acidic residues" evidence="1">
    <location>
        <begin position="113"/>
        <end position="133"/>
    </location>
</feature>
<dbReference type="Proteomes" id="UP000193144">
    <property type="component" value="Unassembled WGS sequence"/>
</dbReference>
<comment type="caution">
    <text evidence="2">The sequence shown here is derived from an EMBL/GenBank/DDBJ whole genome shotgun (WGS) entry which is preliminary data.</text>
</comment>
<feature type="region of interest" description="Disordered" evidence="1">
    <location>
        <begin position="18"/>
        <end position="154"/>
    </location>
</feature>
<protein>
    <submittedName>
        <fullName evidence="2">Uncharacterized protein</fullName>
    </submittedName>
</protein>
<name>A0A1Y1Z6B8_9PLEO</name>
<reference evidence="2 3" key="1">
    <citation type="submission" date="2016-07" db="EMBL/GenBank/DDBJ databases">
        <title>Pervasive Adenine N6-methylation of Active Genes in Fungi.</title>
        <authorList>
            <consortium name="DOE Joint Genome Institute"/>
            <person name="Mondo S.J."/>
            <person name="Dannebaum R.O."/>
            <person name="Kuo R.C."/>
            <person name="Labutti K."/>
            <person name="Haridas S."/>
            <person name="Kuo A."/>
            <person name="Salamov A."/>
            <person name="Ahrendt S.R."/>
            <person name="Lipzen A."/>
            <person name="Sullivan W."/>
            <person name="Andreopoulos W.B."/>
            <person name="Clum A."/>
            <person name="Lindquist E."/>
            <person name="Daum C."/>
            <person name="Ramamoorthy G.K."/>
            <person name="Gryganskyi A."/>
            <person name="Culley D."/>
            <person name="Magnuson J.K."/>
            <person name="James T.Y."/>
            <person name="O'Malley M.A."/>
            <person name="Stajich J.E."/>
            <person name="Spatafora J.W."/>
            <person name="Visel A."/>
            <person name="Grigoriev I.V."/>
        </authorList>
    </citation>
    <scope>NUCLEOTIDE SEQUENCE [LARGE SCALE GENOMIC DNA]</scope>
    <source>
        <strain evidence="2 3">CBS 115471</strain>
    </source>
</reference>
<dbReference type="EMBL" id="MCFA01000122">
    <property type="protein sequence ID" value="ORY05818.1"/>
    <property type="molecule type" value="Genomic_DNA"/>
</dbReference>
<accession>A0A1Y1Z6B8</accession>
<keyword evidence="3" id="KW-1185">Reference proteome</keyword>
<dbReference type="AlphaFoldDB" id="A0A1Y1Z6B8"/>
<dbReference type="OrthoDB" id="3797735at2759"/>
<proteinExistence type="predicted"/>
<gene>
    <name evidence="2" type="ORF">BCR34DRAFT_453916</name>
</gene>